<sequence>MGGRPPRFLEFTPRRFACSITHADPPQAYHRFMSPASRLNLLVIIPHRWCAVPDALTDLRARLADDFGAALHLRRAAGPLPAPLTVFAGYWAPHTQEFAWWNLEPHLERAFVDLSWVDDALQAS</sequence>
<reference evidence="2" key="1">
    <citation type="journal article" date="2019" name="Int. J. Syst. Evol. Microbiol.">
        <title>The Global Catalogue of Microorganisms (GCM) 10K type strain sequencing project: providing services to taxonomists for standard genome sequencing and annotation.</title>
        <authorList>
            <consortium name="The Broad Institute Genomics Platform"/>
            <consortium name="The Broad Institute Genome Sequencing Center for Infectious Disease"/>
            <person name="Wu L."/>
            <person name="Ma J."/>
        </authorList>
    </citation>
    <scope>NUCLEOTIDE SEQUENCE [LARGE SCALE GENOMIC DNA]</scope>
    <source>
        <strain evidence="2">JCM 31405</strain>
    </source>
</reference>
<keyword evidence="2" id="KW-1185">Reference proteome</keyword>
<proteinExistence type="predicted"/>
<comment type="caution">
    <text evidence="1">The sequence shown here is derived from an EMBL/GenBank/DDBJ whole genome shotgun (WGS) entry which is preliminary data.</text>
</comment>
<name>A0ABQ2S7I1_9DEIO</name>
<dbReference type="EMBL" id="BMQN01000013">
    <property type="protein sequence ID" value="GGS04703.1"/>
    <property type="molecule type" value="Genomic_DNA"/>
</dbReference>
<dbReference type="Proteomes" id="UP000644548">
    <property type="component" value="Unassembled WGS sequence"/>
</dbReference>
<organism evidence="1 2">
    <name type="scientific">Deinococcus sedimenti</name>
    <dbReference type="NCBI Taxonomy" id="1867090"/>
    <lineage>
        <taxon>Bacteria</taxon>
        <taxon>Thermotogati</taxon>
        <taxon>Deinococcota</taxon>
        <taxon>Deinococci</taxon>
        <taxon>Deinococcales</taxon>
        <taxon>Deinococcaceae</taxon>
        <taxon>Deinococcus</taxon>
    </lineage>
</organism>
<evidence type="ECO:0000313" key="1">
    <source>
        <dbReference type="EMBL" id="GGS04703.1"/>
    </source>
</evidence>
<gene>
    <name evidence="1" type="ORF">GCM10008960_34170</name>
</gene>
<protein>
    <submittedName>
        <fullName evidence="1">Uncharacterized protein</fullName>
    </submittedName>
</protein>
<accession>A0ABQ2S7I1</accession>
<evidence type="ECO:0000313" key="2">
    <source>
        <dbReference type="Proteomes" id="UP000644548"/>
    </source>
</evidence>